<dbReference type="GO" id="GO:0000287">
    <property type="term" value="F:magnesium ion binding"/>
    <property type="evidence" value="ECO:0007669"/>
    <property type="project" value="UniProtKB-UniRule"/>
</dbReference>
<dbReference type="GO" id="GO:0009432">
    <property type="term" value="P:SOS response"/>
    <property type="evidence" value="ECO:0007669"/>
    <property type="project" value="TreeGrafter"/>
</dbReference>
<keyword evidence="3" id="KW-0238">DNA-binding</keyword>
<dbReference type="InterPro" id="IPR043128">
    <property type="entry name" value="Rev_trsase/Diguanyl_cyclase"/>
</dbReference>
<keyword evidence="2 3" id="KW-0515">Mutator protein</keyword>
<comment type="cofactor">
    <cofactor evidence="3">
        <name>Mg(2+)</name>
        <dbReference type="ChEBI" id="CHEBI:18420"/>
    </cofactor>
    <text evidence="3">Binds 2 magnesium ions per subunit.</text>
</comment>
<dbReference type="GO" id="GO:0003887">
    <property type="term" value="F:DNA-directed DNA polymerase activity"/>
    <property type="evidence" value="ECO:0007669"/>
    <property type="project" value="UniProtKB-UniRule"/>
</dbReference>
<evidence type="ECO:0000313" key="6">
    <source>
        <dbReference type="Proteomes" id="UP000237798"/>
    </source>
</evidence>
<dbReference type="Pfam" id="PF00817">
    <property type="entry name" value="IMS"/>
    <property type="match status" value="1"/>
</dbReference>
<keyword evidence="3" id="KW-0234">DNA repair</keyword>
<gene>
    <name evidence="3 5" type="primary">dinB</name>
    <name evidence="5" type="ORF">CLLU_20760</name>
</gene>
<dbReference type="Gene3D" id="3.30.70.270">
    <property type="match status" value="1"/>
</dbReference>
<keyword evidence="3" id="KW-0227">DNA damage</keyword>
<dbReference type="InterPro" id="IPR043502">
    <property type="entry name" value="DNA/RNA_pol_sf"/>
</dbReference>
<dbReference type="Gene3D" id="3.40.1170.60">
    <property type="match status" value="1"/>
</dbReference>
<dbReference type="EMBL" id="PVXP01000028">
    <property type="protein sequence ID" value="PRR84953.1"/>
    <property type="molecule type" value="Genomic_DNA"/>
</dbReference>
<evidence type="ECO:0000313" key="5">
    <source>
        <dbReference type="EMBL" id="PRR84953.1"/>
    </source>
</evidence>
<dbReference type="RefSeq" id="WP_106009680.1">
    <property type="nucleotide sequence ID" value="NZ_JALCPJ010000039.1"/>
</dbReference>
<evidence type="ECO:0000256" key="2">
    <source>
        <dbReference type="ARBA" id="ARBA00022457"/>
    </source>
</evidence>
<keyword evidence="3 5" id="KW-0808">Transferase</keyword>
<dbReference type="AlphaFoldDB" id="A0A2T0BM63"/>
<organism evidence="5 6">
    <name type="scientific">Clostridium luticellarii</name>
    <dbReference type="NCBI Taxonomy" id="1691940"/>
    <lineage>
        <taxon>Bacteria</taxon>
        <taxon>Bacillati</taxon>
        <taxon>Bacillota</taxon>
        <taxon>Clostridia</taxon>
        <taxon>Eubacteriales</taxon>
        <taxon>Clostridiaceae</taxon>
        <taxon>Clostridium</taxon>
    </lineage>
</organism>
<dbReference type="GO" id="GO:0005829">
    <property type="term" value="C:cytosol"/>
    <property type="evidence" value="ECO:0007669"/>
    <property type="project" value="TreeGrafter"/>
</dbReference>
<dbReference type="InterPro" id="IPR022880">
    <property type="entry name" value="DNApol_IV"/>
</dbReference>
<feature type="binding site" evidence="3">
    <location>
        <position position="105"/>
    </location>
    <ligand>
        <name>Mg(2+)</name>
        <dbReference type="ChEBI" id="CHEBI:18420"/>
    </ligand>
</feature>
<feature type="site" description="Substrate discrimination" evidence="3">
    <location>
        <position position="14"/>
    </location>
</feature>
<comment type="subunit">
    <text evidence="3">Monomer.</text>
</comment>
<dbReference type="Proteomes" id="UP000237798">
    <property type="component" value="Unassembled WGS sequence"/>
</dbReference>
<comment type="caution">
    <text evidence="5">The sequence shown here is derived from an EMBL/GenBank/DDBJ whole genome shotgun (WGS) entry which is preliminary data.</text>
</comment>
<keyword evidence="3" id="KW-0963">Cytoplasm</keyword>
<dbReference type="GO" id="GO:0006281">
    <property type="term" value="P:DNA repair"/>
    <property type="evidence" value="ECO:0007669"/>
    <property type="project" value="UniProtKB-UniRule"/>
</dbReference>
<keyword evidence="3" id="KW-0235">DNA replication</keyword>
<keyword evidence="6" id="KW-1185">Reference proteome</keyword>
<dbReference type="Pfam" id="PF11799">
    <property type="entry name" value="IMS_C"/>
    <property type="match status" value="1"/>
</dbReference>
<feature type="binding site" evidence="3">
    <location>
        <position position="9"/>
    </location>
    <ligand>
        <name>Mg(2+)</name>
        <dbReference type="ChEBI" id="CHEBI:18420"/>
    </ligand>
</feature>
<protein>
    <recommendedName>
        <fullName evidence="3">DNA polymerase IV</fullName>
        <shortName evidence="3">Pol IV</shortName>
        <ecNumber evidence="3">2.7.7.7</ecNumber>
    </recommendedName>
</protein>
<dbReference type="PROSITE" id="PS50173">
    <property type="entry name" value="UMUC"/>
    <property type="match status" value="1"/>
</dbReference>
<dbReference type="InterPro" id="IPR017961">
    <property type="entry name" value="DNA_pol_Y-fam_little_finger"/>
</dbReference>
<feature type="active site" evidence="3">
    <location>
        <position position="106"/>
    </location>
</feature>
<dbReference type="NCBIfam" id="NF002677">
    <property type="entry name" value="PRK02406.1"/>
    <property type="match status" value="1"/>
</dbReference>
<comment type="catalytic activity">
    <reaction evidence="3">
        <text>DNA(n) + a 2'-deoxyribonucleoside 5'-triphosphate = DNA(n+1) + diphosphate</text>
        <dbReference type="Rhea" id="RHEA:22508"/>
        <dbReference type="Rhea" id="RHEA-COMP:17339"/>
        <dbReference type="Rhea" id="RHEA-COMP:17340"/>
        <dbReference type="ChEBI" id="CHEBI:33019"/>
        <dbReference type="ChEBI" id="CHEBI:61560"/>
        <dbReference type="ChEBI" id="CHEBI:173112"/>
        <dbReference type="EC" id="2.7.7.7"/>
    </reaction>
</comment>
<keyword evidence="3 5" id="KW-0548">Nucleotidyltransferase</keyword>
<feature type="domain" description="UmuC" evidence="4">
    <location>
        <begin position="5"/>
        <end position="187"/>
    </location>
</feature>
<sequence>MQRVIFLVDMNAFFISCEETRHPEIAGRPAAVAGDPKSRRGIILTANYSARRFGIKTTMLLHEAWKLCPDLLVIPPDKDFYRQKSHKVMDILYSYSPVIEQNSIDEAWLDMTGCERIFGKPMHSAGLISDHISRELGLGCSIGISENKFLSKMASEMKKPLGITELWRKDIEYKLWPMDIESMYGVGKRTSQKLQNMGISTIGDLALFNRQYLIKRLGKLGGRIQELANGIDNSILKPRLQEDIKSIGRSITVPHDILDMDNAGVVLMQLSDDVGMTARKYGKKGHVVQINIKYSNFKSITRQTTVAPTWLSKDIYSAGIALLERSWDRKFPIRLLGISISGFAEHHRTEQISMFDMIKSDSKKDNQERDNKIEAVLDDIRQKYGSSIIKRAVLMKNRKNKKQGP</sequence>
<dbReference type="SUPFAM" id="SSF56672">
    <property type="entry name" value="DNA/RNA polymerases"/>
    <property type="match status" value="1"/>
</dbReference>
<dbReference type="PANTHER" id="PTHR11076">
    <property type="entry name" value="DNA REPAIR POLYMERASE UMUC / TRANSFERASE FAMILY MEMBER"/>
    <property type="match status" value="1"/>
</dbReference>
<keyword evidence="3" id="KW-0239">DNA-directed DNA polymerase</keyword>
<dbReference type="Pfam" id="PF11798">
    <property type="entry name" value="IMS_HHH"/>
    <property type="match status" value="1"/>
</dbReference>
<evidence type="ECO:0000259" key="4">
    <source>
        <dbReference type="PROSITE" id="PS50173"/>
    </source>
</evidence>
<dbReference type="InterPro" id="IPR050116">
    <property type="entry name" value="DNA_polymerase-Y"/>
</dbReference>
<proteinExistence type="inferred from homology"/>
<name>A0A2T0BM63_9CLOT</name>
<dbReference type="Gene3D" id="1.10.150.20">
    <property type="entry name" value="5' to 3' exonuclease, C-terminal subdomain"/>
    <property type="match status" value="1"/>
</dbReference>
<dbReference type="Gene3D" id="3.30.1490.100">
    <property type="entry name" value="DNA polymerase, Y-family, little finger domain"/>
    <property type="match status" value="1"/>
</dbReference>
<dbReference type="CDD" id="cd03586">
    <property type="entry name" value="PolY_Pol_IV_kappa"/>
    <property type="match status" value="1"/>
</dbReference>
<dbReference type="GO" id="GO:0042276">
    <property type="term" value="P:error-prone translesion synthesis"/>
    <property type="evidence" value="ECO:0007669"/>
    <property type="project" value="TreeGrafter"/>
</dbReference>
<dbReference type="GO" id="GO:0006261">
    <property type="term" value="P:DNA-templated DNA replication"/>
    <property type="evidence" value="ECO:0007669"/>
    <property type="project" value="UniProtKB-UniRule"/>
</dbReference>
<dbReference type="OrthoDB" id="9808813at2"/>
<evidence type="ECO:0000256" key="3">
    <source>
        <dbReference type="HAMAP-Rule" id="MF_01113"/>
    </source>
</evidence>
<dbReference type="GO" id="GO:0003684">
    <property type="term" value="F:damaged DNA binding"/>
    <property type="evidence" value="ECO:0007669"/>
    <property type="project" value="InterPro"/>
</dbReference>
<keyword evidence="3" id="KW-0479">Metal-binding</keyword>
<dbReference type="EC" id="2.7.7.7" evidence="3"/>
<keyword evidence="3" id="KW-0460">Magnesium</keyword>
<dbReference type="InterPro" id="IPR036775">
    <property type="entry name" value="DNA_pol_Y-fam_lit_finger_sf"/>
</dbReference>
<comment type="function">
    <text evidence="3">Poorly processive, error-prone DNA polymerase involved in untargeted mutagenesis. Copies undamaged DNA at stalled replication forks, which arise in vivo from mismatched or misaligned primer ends. These misaligned primers can be extended by PolIV. Exhibits no 3'-5' exonuclease (proofreading) activity. May be involved in translesional synthesis, in conjunction with the beta clamp from PolIII.</text>
</comment>
<dbReference type="InterPro" id="IPR024728">
    <property type="entry name" value="PolY_HhH_motif"/>
</dbReference>
<comment type="similarity">
    <text evidence="1 3">Belongs to the DNA polymerase type-Y family.</text>
</comment>
<accession>A0A2T0BM63</accession>
<dbReference type="InterPro" id="IPR001126">
    <property type="entry name" value="UmuC"/>
</dbReference>
<reference evidence="5 6" key="1">
    <citation type="submission" date="2018-03" db="EMBL/GenBank/DDBJ databases">
        <title>Genome sequence of Clostridium luticellarii DSM 29923.</title>
        <authorList>
            <person name="Poehlein A."/>
            <person name="Daniel R."/>
        </authorList>
    </citation>
    <scope>NUCLEOTIDE SEQUENCE [LARGE SCALE GENOMIC DNA]</scope>
    <source>
        <strain evidence="5 6">DSM 29923</strain>
    </source>
</reference>
<evidence type="ECO:0000256" key="1">
    <source>
        <dbReference type="ARBA" id="ARBA00010945"/>
    </source>
</evidence>
<dbReference type="PANTHER" id="PTHR11076:SF33">
    <property type="entry name" value="DNA POLYMERASE KAPPA"/>
    <property type="match status" value="1"/>
</dbReference>
<comment type="subcellular location">
    <subcellularLocation>
        <location evidence="3">Cytoplasm</location>
    </subcellularLocation>
</comment>
<dbReference type="SUPFAM" id="SSF100879">
    <property type="entry name" value="Lesion bypass DNA polymerase (Y-family), little finger domain"/>
    <property type="match status" value="1"/>
</dbReference>
<dbReference type="HAMAP" id="MF_01113">
    <property type="entry name" value="DNApol_IV"/>
    <property type="match status" value="1"/>
</dbReference>